<sequence>MGGWSRALLVPQVVRLGRRAPRVTSTRWERYWASTGATGDDGDVLWDSSTPGEAQHYLELLAAHADPRLPIVDLGCGNGRFTRALARHYPRVLGVDVAPAAITRARAETDGPGTPDPRRDVRFRAIDATAVGSGRRLREEVGGDAHVFIRGVLHVLDDDARQRLVATVRALVGSSGTVLVAETNHRGSALSYLESLGATPRGMPAPLARAISSGLPTPRPFGIDELNACFPPGRWEAVRTERDAEITVVPLRRHGVPEHVPALVAVLRPRPGRAAGGVPPGEDPH</sequence>
<dbReference type="SUPFAM" id="SSF53335">
    <property type="entry name" value="S-adenosyl-L-methionine-dependent methyltransferases"/>
    <property type="match status" value="1"/>
</dbReference>
<evidence type="ECO:0000313" key="3">
    <source>
        <dbReference type="Proteomes" id="UP001595947"/>
    </source>
</evidence>
<keyword evidence="3" id="KW-1185">Reference proteome</keyword>
<gene>
    <name evidence="2" type="ORF">ACFPBZ_14140</name>
</gene>
<dbReference type="GO" id="GO:0032259">
    <property type="term" value="P:methylation"/>
    <property type="evidence" value="ECO:0007669"/>
    <property type="project" value="UniProtKB-KW"/>
</dbReference>
<dbReference type="EMBL" id="JBHSIV010000013">
    <property type="protein sequence ID" value="MFC5063356.1"/>
    <property type="molecule type" value="Genomic_DNA"/>
</dbReference>
<dbReference type="Pfam" id="PF13649">
    <property type="entry name" value="Methyltransf_25"/>
    <property type="match status" value="1"/>
</dbReference>
<evidence type="ECO:0000259" key="1">
    <source>
        <dbReference type="Pfam" id="PF13649"/>
    </source>
</evidence>
<evidence type="ECO:0000313" key="2">
    <source>
        <dbReference type="EMBL" id="MFC5063356.1"/>
    </source>
</evidence>
<dbReference type="InterPro" id="IPR041698">
    <property type="entry name" value="Methyltransf_25"/>
</dbReference>
<comment type="caution">
    <text evidence="2">The sequence shown here is derived from an EMBL/GenBank/DDBJ whole genome shotgun (WGS) entry which is preliminary data.</text>
</comment>
<name>A0ABV9YRW4_9PSEU</name>
<keyword evidence="2" id="KW-0808">Transferase</keyword>
<dbReference type="GO" id="GO:0008168">
    <property type="term" value="F:methyltransferase activity"/>
    <property type="evidence" value="ECO:0007669"/>
    <property type="project" value="UniProtKB-KW"/>
</dbReference>
<protein>
    <submittedName>
        <fullName evidence="2">Class I SAM-dependent methyltransferase</fullName>
    </submittedName>
</protein>
<feature type="domain" description="Methyltransferase" evidence="1">
    <location>
        <begin position="71"/>
        <end position="173"/>
    </location>
</feature>
<dbReference type="Proteomes" id="UP001595947">
    <property type="component" value="Unassembled WGS sequence"/>
</dbReference>
<reference evidence="3" key="1">
    <citation type="journal article" date="2019" name="Int. J. Syst. Evol. Microbiol.">
        <title>The Global Catalogue of Microorganisms (GCM) 10K type strain sequencing project: providing services to taxonomists for standard genome sequencing and annotation.</title>
        <authorList>
            <consortium name="The Broad Institute Genomics Platform"/>
            <consortium name="The Broad Institute Genome Sequencing Center for Infectious Disease"/>
            <person name="Wu L."/>
            <person name="Ma J."/>
        </authorList>
    </citation>
    <scope>NUCLEOTIDE SEQUENCE [LARGE SCALE GENOMIC DNA]</scope>
    <source>
        <strain evidence="3">CGMCC 4.7093</strain>
    </source>
</reference>
<proteinExistence type="predicted"/>
<dbReference type="Gene3D" id="3.40.50.150">
    <property type="entry name" value="Vaccinia Virus protein VP39"/>
    <property type="match status" value="1"/>
</dbReference>
<accession>A0ABV9YRW4</accession>
<keyword evidence="2" id="KW-0489">Methyltransferase</keyword>
<dbReference type="InterPro" id="IPR029063">
    <property type="entry name" value="SAM-dependent_MTases_sf"/>
</dbReference>
<dbReference type="CDD" id="cd02440">
    <property type="entry name" value="AdoMet_MTases"/>
    <property type="match status" value="1"/>
</dbReference>
<dbReference type="RefSeq" id="WP_378036705.1">
    <property type="nucleotide sequence ID" value="NZ_JBHSIV010000013.1"/>
</dbReference>
<organism evidence="2 3">
    <name type="scientific">Actinomycetospora atypica</name>
    <dbReference type="NCBI Taxonomy" id="1290095"/>
    <lineage>
        <taxon>Bacteria</taxon>
        <taxon>Bacillati</taxon>
        <taxon>Actinomycetota</taxon>
        <taxon>Actinomycetes</taxon>
        <taxon>Pseudonocardiales</taxon>
        <taxon>Pseudonocardiaceae</taxon>
        <taxon>Actinomycetospora</taxon>
    </lineage>
</organism>